<dbReference type="Proteomes" id="UP001596108">
    <property type="component" value="Unassembled WGS sequence"/>
</dbReference>
<dbReference type="SUPFAM" id="SSF53756">
    <property type="entry name" value="UDP-Glycosyltransferase/glycogen phosphorylase"/>
    <property type="match status" value="1"/>
</dbReference>
<name>A0ABW0R5A4_9BACL</name>
<dbReference type="CDD" id="cd03794">
    <property type="entry name" value="GT4_WbuB-like"/>
    <property type="match status" value="1"/>
</dbReference>
<reference evidence="3" key="1">
    <citation type="journal article" date="2019" name="Int. J. Syst. Evol. Microbiol.">
        <title>The Global Catalogue of Microorganisms (GCM) 10K type strain sequencing project: providing services to taxonomists for standard genome sequencing and annotation.</title>
        <authorList>
            <consortium name="The Broad Institute Genomics Platform"/>
            <consortium name="The Broad Institute Genome Sequencing Center for Infectious Disease"/>
            <person name="Wu L."/>
            <person name="Ma J."/>
        </authorList>
    </citation>
    <scope>NUCLEOTIDE SEQUENCE [LARGE SCALE GENOMIC DNA]</scope>
    <source>
        <strain evidence="3">CGMCC 1.18578</strain>
    </source>
</reference>
<gene>
    <name evidence="2" type="ORF">ACFPQ4_19115</name>
</gene>
<evidence type="ECO:0000313" key="2">
    <source>
        <dbReference type="EMBL" id="MFC5531535.1"/>
    </source>
</evidence>
<dbReference type="Gene3D" id="3.40.50.2000">
    <property type="entry name" value="Glycogen Phosphorylase B"/>
    <property type="match status" value="2"/>
</dbReference>
<dbReference type="InterPro" id="IPR001296">
    <property type="entry name" value="Glyco_trans_1"/>
</dbReference>
<dbReference type="PANTHER" id="PTHR45947:SF3">
    <property type="entry name" value="SULFOQUINOVOSYL TRANSFERASE SQD2"/>
    <property type="match status" value="1"/>
</dbReference>
<proteinExistence type="predicted"/>
<evidence type="ECO:0000313" key="3">
    <source>
        <dbReference type="Proteomes" id="UP001596108"/>
    </source>
</evidence>
<keyword evidence="3" id="KW-1185">Reference proteome</keyword>
<dbReference type="PANTHER" id="PTHR45947">
    <property type="entry name" value="SULFOQUINOVOSYL TRANSFERASE SQD2"/>
    <property type="match status" value="1"/>
</dbReference>
<dbReference type="RefSeq" id="WP_378113499.1">
    <property type="nucleotide sequence ID" value="NZ_JBHSNC010000055.1"/>
</dbReference>
<feature type="domain" description="Glycosyl transferase family 1" evidence="1">
    <location>
        <begin position="209"/>
        <end position="380"/>
    </location>
</feature>
<dbReference type="InterPro" id="IPR050194">
    <property type="entry name" value="Glycosyltransferase_grp1"/>
</dbReference>
<organism evidence="2 3">
    <name type="scientific">Cohnella yongneupensis</name>
    <dbReference type="NCBI Taxonomy" id="425006"/>
    <lineage>
        <taxon>Bacteria</taxon>
        <taxon>Bacillati</taxon>
        <taxon>Bacillota</taxon>
        <taxon>Bacilli</taxon>
        <taxon>Bacillales</taxon>
        <taxon>Paenibacillaceae</taxon>
        <taxon>Cohnella</taxon>
    </lineage>
</organism>
<comment type="caution">
    <text evidence="2">The sequence shown here is derived from an EMBL/GenBank/DDBJ whole genome shotgun (WGS) entry which is preliminary data.</text>
</comment>
<evidence type="ECO:0000259" key="1">
    <source>
        <dbReference type="Pfam" id="PF00534"/>
    </source>
</evidence>
<dbReference type="Pfam" id="PF00534">
    <property type="entry name" value="Glycos_transf_1"/>
    <property type="match status" value="1"/>
</dbReference>
<accession>A0ABW0R5A4</accession>
<dbReference type="EMBL" id="JBHSNC010000055">
    <property type="protein sequence ID" value="MFC5531535.1"/>
    <property type="molecule type" value="Genomic_DNA"/>
</dbReference>
<sequence>MNVLFLTIGYPEGNETNLYTDLIQEFEARGDNVYVVCPRERRVGKQTELQEKGRSRILRVKTYNLTKTNVIEKTVAMLMLESQFVKAIKKYFSDITFDLVIYSTPPITFAKVVQYVKTRDGSKSYLLLKDIFPQNAVDMGMFKKNGLVWRYFRKKEERLYAVSDHIGCMSKGNVEYLLRHNPEIDRSKVEECPNSIKVRYFSETRLTHKQTVRAQLQIPEDAVVFVYGGNLGRPQGLDFFLDVLDELRDRQDLFFLISGSGTEYEKIRKRIDEAAFTNVKLFKAFPKEQYNQILECCDVGLIFLDARFTIPNIPSRLNSYLEYGVPIAAATDDCTDLMTILEEADCGVWAKSGDKRQFIKQLEVLARDENLRKRLGRNGRIYLERNYTVARSYEIIKAHTV</sequence>
<protein>
    <submittedName>
        <fullName evidence="2">Glycosyltransferase family 4 protein</fullName>
    </submittedName>
</protein>